<dbReference type="EMBL" id="PPEA01000583">
    <property type="protein sequence ID" value="PQM45835.1"/>
    <property type="molecule type" value="Genomic_DNA"/>
</dbReference>
<comment type="caution">
    <text evidence="2">The sequence shown here is derived from an EMBL/GenBank/DDBJ whole genome shotgun (WGS) entry which is preliminary data.</text>
</comment>
<dbReference type="Gene3D" id="1.10.10.2840">
    <property type="entry name" value="PucR C-terminal helix-turn-helix domain"/>
    <property type="match status" value="1"/>
</dbReference>
<protein>
    <recommendedName>
        <fullName evidence="1">PucR C-terminal helix-turn-helix domain-containing protein</fullName>
    </recommendedName>
</protein>
<gene>
    <name evidence="2" type="ORF">C1Y40_04011</name>
</gene>
<dbReference type="InterPro" id="IPR025736">
    <property type="entry name" value="PucR_C-HTH_dom"/>
</dbReference>
<sequence>MATLRAWLAAQGDLARAGERLGVHENTVRYRLRRMAEVTNLGLDDARKRFAMMIELASTDGMSDIDKP</sequence>
<dbReference type="InterPro" id="IPR051448">
    <property type="entry name" value="CdaR-like_regulators"/>
</dbReference>
<evidence type="ECO:0000313" key="2">
    <source>
        <dbReference type="EMBL" id="PQM45835.1"/>
    </source>
</evidence>
<proteinExistence type="predicted"/>
<accession>A0A2S8BGT9</accession>
<organism evidence="2 3">
    <name type="scientific">Mycobacterium talmoniae</name>
    <dbReference type="NCBI Taxonomy" id="1858794"/>
    <lineage>
        <taxon>Bacteria</taxon>
        <taxon>Bacillati</taxon>
        <taxon>Actinomycetota</taxon>
        <taxon>Actinomycetes</taxon>
        <taxon>Mycobacteriales</taxon>
        <taxon>Mycobacteriaceae</taxon>
        <taxon>Mycobacterium</taxon>
    </lineage>
</organism>
<name>A0A2S8BGT9_9MYCO</name>
<evidence type="ECO:0000313" key="3">
    <source>
        <dbReference type="Proteomes" id="UP000238296"/>
    </source>
</evidence>
<dbReference type="Pfam" id="PF13556">
    <property type="entry name" value="HTH_30"/>
    <property type="match status" value="1"/>
</dbReference>
<evidence type="ECO:0000259" key="1">
    <source>
        <dbReference type="Pfam" id="PF13556"/>
    </source>
</evidence>
<dbReference type="PANTHER" id="PTHR33744:SF1">
    <property type="entry name" value="DNA-BINDING TRANSCRIPTIONAL ACTIVATOR ADER"/>
    <property type="match status" value="1"/>
</dbReference>
<dbReference type="AlphaFoldDB" id="A0A2S8BGT9"/>
<dbReference type="Proteomes" id="UP000238296">
    <property type="component" value="Unassembled WGS sequence"/>
</dbReference>
<reference evidence="2 3" key="1">
    <citation type="journal article" date="2017" name="Int. J. Syst. Evol. Microbiol.">
        <title>Mycobacterium talmoniae sp. nov., a slowly growing mycobacterium isolated from human respiratory samples.</title>
        <authorList>
            <person name="Davidson R.M."/>
            <person name="DeGroote M.A."/>
            <person name="Marola J.L."/>
            <person name="Buss S."/>
            <person name="Jones V."/>
            <person name="McNeil M.R."/>
            <person name="Freifeld A.G."/>
            <person name="Elaine Epperson L."/>
            <person name="Hasan N.A."/>
            <person name="Jackson M."/>
            <person name="Iwen P.C."/>
            <person name="Salfinger M."/>
            <person name="Strong M."/>
        </authorList>
    </citation>
    <scope>NUCLEOTIDE SEQUENCE [LARGE SCALE GENOMIC DNA]</scope>
    <source>
        <strain evidence="2 3">ATCC BAA-2683</strain>
    </source>
</reference>
<dbReference type="PANTHER" id="PTHR33744">
    <property type="entry name" value="CARBOHYDRATE DIACID REGULATOR"/>
    <property type="match status" value="1"/>
</dbReference>
<feature type="domain" description="PucR C-terminal helix-turn-helix" evidence="1">
    <location>
        <begin position="1"/>
        <end position="56"/>
    </location>
</feature>
<dbReference type="InterPro" id="IPR042070">
    <property type="entry name" value="PucR_C-HTH_sf"/>
</dbReference>